<keyword evidence="1 4" id="KW-0479">Metal-binding</keyword>
<evidence type="ECO:0000313" key="7">
    <source>
        <dbReference type="Proteomes" id="UP000184543"/>
    </source>
</evidence>
<gene>
    <name evidence="6" type="ORF">SAMN04488513_103327</name>
</gene>
<keyword evidence="2" id="KW-0732">Signal</keyword>
<dbReference type="AlphaFoldDB" id="A0A1M6I4W7"/>
<dbReference type="InterPro" id="IPR009056">
    <property type="entry name" value="Cyt_c-like_dom"/>
</dbReference>
<dbReference type="GO" id="GO:0020037">
    <property type="term" value="F:heme binding"/>
    <property type="evidence" value="ECO:0007669"/>
    <property type="project" value="InterPro"/>
</dbReference>
<evidence type="ECO:0000313" key="6">
    <source>
        <dbReference type="EMBL" id="SHJ29424.1"/>
    </source>
</evidence>
<protein>
    <submittedName>
        <fullName evidence="6">Repeat domain-containing protein</fullName>
    </submittedName>
</protein>
<sequence length="525" mass="58310">MKYLIVYGLCCLFFVSCKNESSPAPVIPEPGATGMAGQELAKIHCAACHSYVPPEELSKPIWEHDVLPAMGHRLGIFEGKAPPDSIFGSPRNAEILKKANIYPDRPLLARSDWSKIVAYYLQNAPDSLPEPRRTTKINPSLKQFKYREVAFAHRPPMTTMVKIRKNNRGLVFSDGKPNSSVISFLDRHLDVQKNMLALGSPVQFEERKDAVYLTAVGKNIFPNDFLDGSVENLQIPNNSDGQLKTVPILSRLQRPVHVAYGDVSGDGLEDLVVCEYGDQTGKLSLYTKKEGKGYASLVLKNAPGAIRAVVKDLNKDGRNDIVALMAQGDEGLFYFENQGNGSFAEKRLLSFSPLFGSQYFQILDFNGDGLDDVLYVCGDNADKTPILKKYHGIYIFIGDGQMNFEQAYFFHLNGAYHAIPEDFDGDGDIDIASISFFPDYRNSPEESFVYLENKGQFNFEAYSFPESTKGRWIVMDAGDIDGDGDTDLALGSFVYFLAKGDTTGLSKRWLGESPSVILLENMMKP</sequence>
<dbReference type="Pfam" id="PF13517">
    <property type="entry name" value="FG-GAP_3"/>
    <property type="match status" value="2"/>
</dbReference>
<proteinExistence type="predicted"/>
<accession>A0A1M6I4W7</accession>
<dbReference type="InterPro" id="IPR013517">
    <property type="entry name" value="FG-GAP"/>
</dbReference>
<feature type="domain" description="Cytochrome c" evidence="5">
    <location>
        <begin position="32"/>
        <end position="124"/>
    </location>
</feature>
<dbReference type="PANTHER" id="PTHR45460">
    <property type="entry name" value="SIMILAR TO CYSTEINE PROTEINASE"/>
    <property type="match status" value="1"/>
</dbReference>
<evidence type="ECO:0000256" key="4">
    <source>
        <dbReference type="PROSITE-ProRule" id="PRU00433"/>
    </source>
</evidence>
<evidence type="ECO:0000256" key="3">
    <source>
        <dbReference type="ARBA" id="ARBA00023004"/>
    </source>
</evidence>
<dbReference type="InterPro" id="IPR028994">
    <property type="entry name" value="Integrin_alpha_N"/>
</dbReference>
<dbReference type="STRING" id="192903.SAMN04488513_103327"/>
<reference evidence="7" key="1">
    <citation type="submission" date="2016-11" db="EMBL/GenBank/DDBJ databases">
        <authorList>
            <person name="Varghese N."/>
            <person name="Submissions S."/>
        </authorList>
    </citation>
    <scope>NUCLEOTIDE SEQUENCE [LARGE SCALE GENOMIC DNA]</scope>
    <source>
        <strain evidence="7">DSM 19858</strain>
    </source>
</reference>
<evidence type="ECO:0000256" key="2">
    <source>
        <dbReference type="ARBA" id="ARBA00022729"/>
    </source>
</evidence>
<dbReference type="PROSITE" id="PS51257">
    <property type="entry name" value="PROKAR_LIPOPROTEIN"/>
    <property type="match status" value="1"/>
</dbReference>
<dbReference type="OrthoDB" id="1391917at2"/>
<dbReference type="GO" id="GO:0009055">
    <property type="term" value="F:electron transfer activity"/>
    <property type="evidence" value="ECO:0007669"/>
    <property type="project" value="InterPro"/>
</dbReference>
<evidence type="ECO:0000256" key="1">
    <source>
        <dbReference type="ARBA" id="ARBA00022723"/>
    </source>
</evidence>
<dbReference type="Gene3D" id="2.130.10.130">
    <property type="entry name" value="Integrin alpha, N-terminal"/>
    <property type="match status" value="1"/>
</dbReference>
<dbReference type="GO" id="GO:0046872">
    <property type="term" value="F:metal ion binding"/>
    <property type="evidence" value="ECO:0007669"/>
    <property type="project" value="UniProtKB-KW"/>
</dbReference>
<keyword evidence="3 4" id="KW-0408">Iron</keyword>
<keyword evidence="7" id="KW-1185">Reference proteome</keyword>
<name>A0A1M6I4W7_9FLAO</name>
<evidence type="ECO:0000259" key="5">
    <source>
        <dbReference type="PROSITE" id="PS51007"/>
    </source>
</evidence>
<dbReference type="SUPFAM" id="SSF69318">
    <property type="entry name" value="Integrin alpha N-terminal domain"/>
    <property type="match status" value="1"/>
</dbReference>
<dbReference type="PANTHER" id="PTHR45460:SF2">
    <property type="entry name" value="ALPHA 1,3 GLUCANASE, GH71 FAMILY (EUROFUNG)"/>
    <property type="match status" value="1"/>
</dbReference>
<dbReference type="Proteomes" id="UP000184543">
    <property type="component" value="Unassembled WGS sequence"/>
</dbReference>
<dbReference type="Gene3D" id="2.40.128.340">
    <property type="match status" value="1"/>
</dbReference>
<dbReference type="EMBL" id="FQYU01000003">
    <property type="protein sequence ID" value="SHJ29424.1"/>
    <property type="molecule type" value="Genomic_DNA"/>
</dbReference>
<keyword evidence="4" id="KW-0349">Heme</keyword>
<dbReference type="RefSeq" id="WP_072993733.1">
    <property type="nucleotide sequence ID" value="NZ_FQYU01000003.1"/>
</dbReference>
<organism evidence="6 7">
    <name type="scientific">Pseudozobellia thermophila</name>
    <dbReference type="NCBI Taxonomy" id="192903"/>
    <lineage>
        <taxon>Bacteria</taxon>
        <taxon>Pseudomonadati</taxon>
        <taxon>Bacteroidota</taxon>
        <taxon>Flavobacteriia</taxon>
        <taxon>Flavobacteriales</taxon>
        <taxon>Flavobacteriaceae</taxon>
        <taxon>Pseudozobellia</taxon>
    </lineage>
</organism>
<dbReference type="PROSITE" id="PS51007">
    <property type="entry name" value="CYTC"/>
    <property type="match status" value="1"/>
</dbReference>